<protein>
    <submittedName>
        <fullName evidence="3">Uncharacterized protein</fullName>
    </submittedName>
</protein>
<feature type="compositionally biased region" description="Polar residues" evidence="1">
    <location>
        <begin position="1374"/>
        <end position="1383"/>
    </location>
</feature>
<feature type="non-terminal residue" evidence="3">
    <location>
        <position position="1"/>
    </location>
</feature>
<evidence type="ECO:0000256" key="1">
    <source>
        <dbReference type="SAM" id="MobiDB-lite"/>
    </source>
</evidence>
<sequence length="1677" mass="181041">MLASKKVVFNFATLVREGHFIVTKGSFVMNASDNSSKDGSSIRVVKDNIVVLKPSEAAGDADQQTQGENDMDIDTRDLTAGGCSRVSGFVRYVPKPLYSYAEDEESGNLVSAVSFELQEPIGHRVEDGLEVGVTGSIINAVLDPSPESIRLRVKKDMSGEFDDTGYMMEVQLNFFCSGGGDSRKHWKLNTYQYAGNEGLCMSLVARDSVGIGCHEVTCRMNAVSDASLQPCNEEDWAQNFYADGHLLRSASPADRCLAVDYSSSSSDCKPLSLKLCDESDAGQRWTIQGGQNAQDIAVLRMDDGLVVSVPKAGTELASFDMPVQACKEEDMARVKAFNQIASNMVANLVMVHELATNFTEKASGGSELILSNVWAEAICPWFFNPPIHTDSKLIKCYNRELCNPEEDGESCCNDKGGTFMCSMSAPYMCKSKTNGKNPGDYFCAESIEECETHGGRRICEGPPGKAGSSGEYGDDGEPGEDGPEGPEGSVVEALPVEAHSGKSGMAQPATLAELIGAVAVNLAMAVLVFVNLRGKIKNRFEGKSKSVAPNRLGEQTPSWWEQEEDRWYLADRSRGVRVPRFLDCEGSFWDPAWSQFRHILQQDPPGRQLREGRPPEASVLVLARGFLQTWQDGAIEQGHQLFARRLARDLAFLPGGGFGSGGEYDRASAGPDGFMSDAAFNGFCLYGFVGAFYVSVVHMLSGSPGKAELEAALMGSKLALSLLGNALCLDQLESSSWPFTSLELRLLEEDLTAELADVAGQVTESWRWPLLAERPAPEASQLVMVLSSWSAVLDQAEELARRDLAQVADLNVVAIGDHATATLDVALMLRRALSEAAPRSRTSLTVHGLACPESEAGRHHCRLRCQVLGDCISPAADALAAWIERYMIKGESYDLGDDYWGEIAEQDVLASLLSALRTLPLREAGLLACAHPTAMCLLAFWALWRFSDDILRPLPMLLHSSSTLLFGAPQSTGALGFMRLARDLLAGPLPLVVLAEGAVLSALLQQQLGILVPSCPALALYLDSTGYLNAEEKHPTVLVTRARIFNHPTGFFLRCLLSEFAIINQPLADAARGHFWFSEVPSMQGSNDWKSWEEMARCSAAFFLPSDIHQRTFIELYRMQVWFVGLDADQLQVSLATQALFQKRSQVAGEGPAYQQSRNLDQRLLYDTSREEAIRRALLRCAGDFGSRGAERELRSLLATHGAPEALAFAAKELALADQLCSVGDLLSVLRACDSACLAPELAALVAEELLGFEEVPPRLQELVRQMLDLGWIQVVGLVAVVEELVAAWVKKDVKGLPPCLSLLECAPVPRQLPQALARAPQLSRLLVDCHVAVQNSFPALAQAATPLLLAPMKPSKPRAAPVEGSGVEEADSEGSTPPSRLSSKVAFEAVEDLPTDGSSPEGLLPYALLPTVLPGSPQHLGLLLAGAGGMLEEWDLDVGLRLDRLSVVEETRADVVSLAAPSSATHEVLVAAVNCPDDAGLALLRREADVWQLESPWPCATTGWRHLARVSHGDFLQCSQSVMALGQTSAIGTHEVGVYDVALEPRPLTACLGHWDFVTDVCTISTQTFGSVSLDGMLLLWDFRQGLTPSAKAGFGATAPKALCSLAACRDLLLCGGLQGELCLFDLRRLAEPLARPPAASGAVVRLRLWPSTAQTLVAAVACAKDGLCSLTAPWV</sequence>
<comment type="caution">
    <text evidence="3">The sequence shown here is derived from an EMBL/GenBank/DDBJ whole genome shotgun (WGS) entry which is preliminary data.</text>
</comment>
<keyword evidence="4" id="KW-1185">Reference proteome</keyword>
<evidence type="ECO:0000313" key="4">
    <source>
        <dbReference type="Proteomes" id="UP001178507"/>
    </source>
</evidence>
<keyword evidence="2" id="KW-0472">Membrane</keyword>
<reference evidence="3" key="1">
    <citation type="submission" date="2023-08" db="EMBL/GenBank/DDBJ databases">
        <authorList>
            <person name="Chen Y."/>
            <person name="Shah S."/>
            <person name="Dougan E. K."/>
            <person name="Thang M."/>
            <person name="Chan C."/>
        </authorList>
    </citation>
    <scope>NUCLEOTIDE SEQUENCE</scope>
</reference>
<evidence type="ECO:0000256" key="2">
    <source>
        <dbReference type="SAM" id="Phobius"/>
    </source>
</evidence>
<dbReference type="Proteomes" id="UP001178507">
    <property type="component" value="Unassembled WGS sequence"/>
</dbReference>
<accession>A0AA36HVY0</accession>
<keyword evidence="2" id="KW-0812">Transmembrane</keyword>
<dbReference type="SUPFAM" id="SSF50978">
    <property type="entry name" value="WD40 repeat-like"/>
    <property type="match status" value="1"/>
</dbReference>
<dbReference type="EMBL" id="CAUJNA010000383">
    <property type="protein sequence ID" value="CAJ1376328.1"/>
    <property type="molecule type" value="Genomic_DNA"/>
</dbReference>
<proteinExistence type="predicted"/>
<gene>
    <name evidence="3" type="ORF">EVOR1521_LOCUS5419</name>
</gene>
<feature type="region of interest" description="Disordered" evidence="1">
    <location>
        <begin position="1353"/>
        <end position="1383"/>
    </location>
</feature>
<dbReference type="InterPro" id="IPR036322">
    <property type="entry name" value="WD40_repeat_dom_sf"/>
</dbReference>
<dbReference type="Gene3D" id="2.130.10.10">
    <property type="entry name" value="YVTN repeat-like/Quinoprotein amine dehydrogenase"/>
    <property type="match status" value="1"/>
</dbReference>
<dbReference type="InterPro" id="IPR035992">
    <property type="entry name" value="Ricin_B-like_lectins"/>
</dbReference>
<dbReference type="InterPro" id="IPR015943">
    <property type="entry name" value="WD40/YVTN_repeat-like_dom_sf"/>
</dbReference>
<feature type="compositionally biased region" description="Acidic residues" evidence="1">
    <location>
        <begin position="472"/>
        <end position="484"/>
    </location>
</feature>
<organism evidence="3 4">
    <name type="scientific">Effrenium voratum</name>
    <dbReference type="NCBI Taxonomy" id="2562239"/>
    <lineage>
        <taxon>Eukaryota</taxon>
        <taxon>Sar</taxon>
        <taxon>Alveolata</taxon>
        <taxon>Dinophyceae</taxon>
        <taxon>Suessiales</taxon>
        <taxon>Symbiodiniaceae</taxon>
        <taxon>Effrenium</taxon>
    </lineage>
</organism>
<dbReference type="PROSITE" id="PS50231">
    <property type="entry name" value="RICIN_B_LECTIN"/>
    <property type="match status" value="1"/>
</dbReference>
<dbReference type="Gene3D" id="2.80.10.50">
    <property type="match status" value="1"/>
</dbReference>
<dbReference type="SUPFAM" id="SSF50370">
    <property type="entry name" value="Ricin B-like lectins"/>
    <property type="match status" value="1"/>
</dbReference>
<feature type="region of interest" description="Disordered" evidence="1">
    <location>
        <begin position="454"/>
        <end position="489"/>
    </location>
</feature>
<name>A0AA36HVY0_9DINO</name>
<evidence type="ECO:0000313" key="3">
    <source>
        <dbReference type="EMBL" id="CAJ1376328.1"/>
    </source>
</evidence>
<keyword evidence="2" id="KW-1133">Transmembrane helix</keyword>
<feature type="region of interest" description="Disordered" evidence="1">
    <location>
        <begin position="56"/>
        <end position="76"/>
    </location>
</feature>
<feature type="transmembrane region" description="Helical" evidence="2">
    <location>
        <begin position="514"/>
        <end position="532"/>
    </location>
</feature>